<gene>
    <name evidence="1" type="ORF">SDC9_195291</name>
</gene>
<evidence type="ECO:0000313" key="1">
    <source>
        <dbReference type="EMBL" id="MPN47687.1"/>
    </source>
</evidence>
<comment type="caution">
    <text evidence="1">The sequence shown here is derived from an EMBL/GenBank/DDBJ whole genome shotgun (WGS) entry which is preliminary data.</text>
</comment>
<sequence length="43" mass="4506">MMTKLILILMIVGIIGLTPLYCLAEEEGNIPLGIGTGETGAFV</sequence>
<dbReference type="AlphaFoldDB" id="A0A645I8L1"/>
<reference evidence="1" key="1">
    <citation type="submission" date="2019-08" db="EMBL/GenBank/DDBJ databases">
        <authorList>
            <person name="Kucharzyk K."/>
            <person name="Murdoch R.W."/>
            <person name="Higgins S."/>
            <person name="Loffler F."/>
        </authorList>
    </citation>
    <scope>NUCLEOTIDE SEQUENCE</scope>
</reference>
<name>A0A645I8L1_9ZZZZ</name>
<protein>
    <submittedName>
        <fullName evidence="1">Uncharacterized protein</fullName>
    </submittedName>
</protein>
<organism evidence="1">
    <name type="scientific">bioreactor metagenome</name>
    <dbReference type="NCBI Taxonomy" id="1076179"/>
    <lineage>
        <taxon>unclassified sequences</taxon>
        <taxon>metagenomes</taxon>
        <taxon>ecological metagenomes</taxon>
    </lineage>
</organism>
<accession>A0A645I8L1</accession>
<proteinExistence type="predicted"/>
<dbReference type="EMBL" id="VSSQ01109364">
    <property type="protein sequence ID" value="MPN47687.1"/>
    <property type="molecule type" value="Genomic_DNA"/>
</dbReference>